<evidence type="ECO:0000259" key="2">
    <source>
        <dbReference type="Pfam" id="PF08302"/>
    </source>
</evidence>
<name>A0A9Q1GUX3_9CARY</name>
<gene>
    <name evidence="3" type="ORF">Cgig2_009491</name>
</gene>
<dbReference type="GO" id="GO:0005524">
    <property type="term" value="F:ATP binding"/>
    <property type="evidence" value="ECO:0007669"/>
    <property type="project" value="InterPro"/>
</dbReference>
<feature type="region of interest" description="Disordered" evidence="1">
    <location>
        <begin position="1"/>
        <end position="29"/>
    </location>
</feature>
<dbReference type="AlphaFoldDB" id="A0A9Q1GUX3"/>
<evidence type="ECO:0000313" key="4">
    <source>
        <dbReference type="Proteomes" id="UP001153076"/>
    </source>
</evidence>
<dbReference type="GO" id="GO:0006388">
    <property type="term" value="P:tRNA splicing, via endonucleolytic cleavage and ligation"/>
    <property type="evidence" value="ECO:0007669"/>
    <property type="project" value="InterPro"/>
</dbReference>
<feature type="domain" description="tRNA ligase phosphodiesterase" evidence="2">
    <location>
        <begin position="158"/>
        <end position="315"/>
    </location>
</feature>
<protein>
    <recommendedName>
        <fullName evidence="2">tRNA ligase phosphodiesterase domain-containing protein</fullName>
    </recommendedName>
</protein>
<accession>A0A9Q1GUX3</accession>
<dbReference type="Proteomes" id="UP001153076">
    <property type="component" value="Unassembled WGS sequence"/>
</dbReference>
<proteinExistence type="predicted"/>
<dbReference type="GO" id="GO:0003972">
    <property type="term" value="F:RNA ligase (ATP) activity"/>
    <property type="evidence" value="ECO:0007669"/>
    <property type="project" value="InterPro"/>
</dbReference>
<dbReference type="Pfam" id="PF08302">
    <property type="entry name" value="tRNA_lig_CPD"/>
    <property type="match status" value="1"/>
</dbReference>
<evidence type="ECO:0000313" key="3">
    <source>
        <dbReference type="EMBL" id="KAJ8425984.1"/>
    </source>
</evidence>
<dbReference type="PANTHER" id="PTHR35460">
    <property type="entry name" value="TRNA LIGASE 1"/>
    <property type="match status" value="1"/>
</dbReference>
<dbReference type="PANTHER" id="PTHR35460:SF1">
    <property type="entry name" value="TRNA LIGASE 1"/>
    <property type="match status" value="1"/>
</dbReference>
<dbReference type="OrthoDB" id="1912039at2759"/>
<dbReference type="EMBL" id="JAKOGI010001368">
    <property type="protein sequence ID" value="KAJ8425984.1"/>
    <property type="molecule type" value="Genomic_DNA"/>
</dbReference>
<reference evidence="3" key="1">
    <citation type="submission" date="2022-04" db="EMBL/GenBank/DDBJ databases">
        <title>Carnegiea gigantea Genome sequencing and assembly v2.</title>
        <authorList>
            <person name="Copetti D."/>
            <person name="Sanderson M.J."/>
            <person name="Burquez A."/>
            <person name="Wojciechowski M.F."/>
        </authorList>
    </citation>
    <scope>NUCLEOTIDE SEQUENCE</scope>
    <source>
        <strain evidence="3">SGP5-SGP5p</strain>
        <tissue evidence="3">Aerial part</tissue>
    </source>
</reference>
<dbReference type="InterPro" id="IPR038837">
    <property type="entry name" value="tRNA_ligase_1"/>
</dbReference>
<comment type="caution">
    <text evidence="3">The sequence shown here is derived from an EMBL/GenBank/DDBJ whole genome shotgun (WGS) entry which is preliminary data.</text>
</comment>
<sequence length="318" mass="34350">MGAGCQESGDHATAVTPEKGGRVANRAANRSSRKVMAAVAADSDVGGCPGGGARNQRRHATVAGCGWAAAITARGGSVTVNKAGEEEEFAVLFIFWTSFLKLESTKGSYAKEWEKWEKQMRETLLSNSEYLNSIQVPFESAVNSVLEQLRAIAKGDYTAPSTEKKRLGAIVYACISLPVSKIHAIIDDFARSNPEIEAFFKDKNLTDQLQKAHVTLAHKRGHGVTAVANYGQFLNREVPVELTALLFSAKLAAFEARLGSVDGEKINSKNEWPHVTLWTAQGIPPKEANNLPQLVAQGNASRVEINPPVTVAGRVEFF</sequence>
<evidence type="ECO:0000256" key="1">
    <source>
        <dbReference type="SAM" id="MobiDB-lite"/>
    </source>
</evidence>
<organism evidence="3 4">
    <name type="scientific">Carnegiea gigantea</name>
    <dbReference type="NCBI Taxonomy" id="171969"/>
    <lineage>
        <taxon>Eukaryota</taxon>
        <taxon>Viridiplantae</taxon>
        <taxon>Streptophyta</taxon>
        <taxon>Embryophyta</taxon>
        <taxon>Tracheophyta</taxon>
        <taxon>Spermatophyta</taxon>
        <taxon>Magnoliopsida</taxon>
        <taxon>eudicotyledons</taxon>
        <taxon>Gunneridae</taxon>
        <taxon>Pentapetalae</taxon>
        <taxon>Caryophyllales</taxon>
        <taxon>Cactineae</taxon>
        <taxon>Cactaceae</taxon>
        <taxon>Cactoideae</taxon>
        <taxon>Echinocereeae</taxon>
        <taxon>Carnegiea</taxon>
    </lineage>
</organism>
<keyword evidence="4" id="KW-1185">Reference proteome</keyword>
<dbReference type="InterPro" id="IPR015965">
    <property type="entry name" value="tRNA_lig_PDEase"/>
</dbReference>